<dbReference type="EMBL" id="VSSQ01019173">
    <property type="protein sequence ID" value="MPM63019.1"/>
    <property type="molecule type" value="Genomic_DNA"/>
</dbReference>
<name>A0A645BC17_9ZZZZ</name>
<accession>A0A645BC17</accession>
<gene>
    <name evidence="1" type="ORF">SDC9_109897</name>
</gene>
<dbReference type="AlphaFoldDB" id="A0A645BC17"/>
<sequence length="86" mass="9844">MCSDIAEFFTTLLNQLFYSQLACMKVVRCDANRFFLEMTVNGDERQMGRDKIIQIRIGDADDAVHFVFLNHLNIFQLLVIADIGVA</sequence>
<comment type="caution">
    <text evidence="1">The sequence shown here is derived from an EMBL/GenBank/DDBJ whole genome shotgun (WGS) entry which is preliminary data.</text>
</comment>
<reference evidence="1" key="1">
    <citation type="submission" date="2019-08" db="EMBL/GenBank/DDBJ databases">
        <authorList>
            <person name="Kucharzyk K."/>
            <person name="Murdoch R.W."/>
            <person name="Higgins S."/>
            <person name="Loffler F."/>
        </authorList>
    </citation>
    <scope>NUCLEOTIDE SEQUENCE</scope>
</reference>
<organism evidence="1">
    <name type="scientific">bioreactor metagenome</name>
    <dbReference type="NCBI Taxonomy" id="1076179"/>
    <lineage>
        <taxon>unclassified sequences</taxon>
        <taxon>metagenomes</taxon>
        <taxon>ecological metagenomes</taxon>
    </lineage>
</organism>
<proteinExistence type="predicted"/>
<evidence type="ECO:0000313" key="1">
    <source>
        <dbReference type="EMBL" id="MPM63019.1"/>
    </source>
</evidence>
<protein>
    <submittedName>
        <fullName evidence="1">Uncharacterized protein</fullName>
    </submittedName>
</protein>